<dbReference type="InterPro" id="IPR045851">
    <property type="entry name" value="AMP-bd_C_sf"/>
</dbReference>
<dbReference type="InterPro" id="IPR025110">
    <property type="entry name" value="AMP-bd_C"/>
</dbReference>
<dbReference type="EMBL" id="JACHOV010000024">
    <property type="protein sequence ID" value="MBB4642997.1"/>
    <property type="molecule type" value="Genomic_DNA"/>
</dbReference>
<keyword evidence="4" id="KW-0067">ATP-binding</keyword>
<dbReference type="PANTHER" id="PTHR43605">
    <property type="entry name" value="ACYL-COENZYME A SYNTHETASE"/>
    <property type="match status" value="1"/>
</dbReference>
<evidence type="ECO:0000256" key="4">
    <source>
        <dbReference type="ARBA" id="ARBA00022840"/>
    </source>
</evidence>
<evidence type="ECO:0000313" key="7">
    <source>
        <dbReference type="EMBL" id="MBB4642997.1"/>
    </source>
</evidence>
<dbReference type="GO" id="GO:0003987">
    <property type="term" value="F:acetate-CoA ligase activity"/>
    <property type="evidence" value="ECO:0007669"/>
    <property type="project" value="UniProtKB-EC"/>
</dbReference>
<dbReference type="GO" id="GO:0006633">
    <property type="term" value="P:fatty acid biosynthetic process"/>
    <property type="evidence" value="ECO:0007669"/>
    <property type="project" value="TreeGrafter"/>
</dbReference>
<comment type="caution">
    <text evidence="7">The sequence shown here is derived from an EMBL/GenBank/DDBJ whole genome shotgun (WGS) entry which is preliminary data.</text>
</comment>
<accession>A0A840HZI7</accession>
<dbReference type="GO" id="GO:0015645">
    <property type="term" value="F:fatty acid ligase activity"/>
    <property type="evidence" value="ECO:0007669"/>
    <property type="project" value="TreeGrafter"/>
</dbReference>
<dbReference type="InterPro" id="IPR051087">
    <property type="entry name" value="Mitochondrial_ACSM"/>
</dbReference>
<dbReference type="EC" id="6.2.1.1" evidence="7"/>
<dbReference type="AlphaFoldDB" id="A0A840HZI7"/>
<keyword evidence="3" id="KW-0547">Nucleotide-binding</keyword>
<gene>
    <name evidence="7" type="ORF">HNQ99_003335</name>
</gene>
<dbReference type="Pfam" id="PF00501">
    <property type="entry name" value="AMP-binding"/>
    <property type="match status" value="1"/>
</dbReference>
<evidence type="ECO:0000259" key="6">
    <source>
        <dbReference type="Pfam" id="PF13193"/>
    </source>
</evidence>
<protein>
    <submittedName>
        <fullName evidence="7">Acetyl-CoA synthetase</fullName>
        <ecNumber evidence="7">6.2.1.1</ecNumber>
    </submittedName>
</protein>
<keyword evidence="2 7" id="KW-0436">Ligase</keyword>
<evidence type="ECO:0000256" key="3">
    <source>
        <dbReference type="ARBA" id="ARBA00022741"/>
    </source>
</evidence>
<feature type="domain" description="AMP-dependent synthetase/ligase" evidence="5">
    <location>
        <begin position="47"/>
        <end position="384"/>
    </location>
</feature>
<evidence type="ECO:0000256" key="1">
    <source>
        <dbReference type="ARBA" id="ARBA00006432"/>
    </source>
</evidence>
<dbReference type="FunFam" id="3.30.300.30:FF:000005">
    <property type="entry name" value="Acyl-coenzyme A synthetase ACSM5, mitochondrial"/>
    <property type="match status" value="1"/>
</dbReference>
<dbReference type="SUPFAM" id="SSF56801">
    <property type="entry name" value="Acetyl-CoA synthetase-like"/>
    <property type="match status" value="1"/>
</dbReference>
<dbReference type="Gene3D" id="3.40.50.12780">
    <property type="entry name" value="N-terminal domain of ligase-like"/>
    <property type="match status" value="1"/>
</dbReference>
<dbReference type="RefSeq" id="WP_221232743.1">
    <property type="nucleotide sequence ID" value="NZ_JACHOV010000024.1"/>
</dbReference>
<reference evidence="7 8" key="1">
    <citation type="submission" date="2020-08" db="EMBL/GenBank/DDBJ databases">
        <title>Genomic Encyclopedia of Type Strains, Phase IV (KMG-IV): sequencing the most valuable type-strain genomes for metagenomic binning, comparative biology and taxonomic classification.</title>
        <authorList>
            <person name="Goeker M."/>
        </authorList>
    </citation>
    <scope>NUCLEOTIDE SEQUENCE [LARGE SCALE GENOMIC DNA]</scope>
    <source>
        <strain evidence="7 8">DSM 7465</strain>
    </source>
</reference>
<sequence>MTQPSELQRVDELLALYGADEACAAALLCDRHDPGASAYRIIAPDLSTQDLTYGELRDESERFAAALRSLGIGHGDRVATLMGKSRQYLVTLMGIWRLGAVHVPLFTAFAPSAIALRLTGSGARAVVCDAAQQAKLAPGDDIPANPPWRVISTGTAGDGTLSFDVLMEQAEPGIPAAVVGGDAPFIHIYTSGTTGSPKGVIVSVRALAAFHAYAEFGLGLKPDDVFWCAADPGWAYGLYFGVLATFTTGTPSILLEGGFSPETTMAVLESQGVTNFAAAPTVYRALRSSGLSPQATLRLRCASSAGEPLTPEVNDWAEQVLGIAVHDHYGQTEAGMLINNHHHEVVRRPIKAGSMGQAMPGWKAAILHAERDEEVGPNELGRVAMVIPESPLAWFKGYDGDASKTAEKFAGEGRWYVTGDTGLVDDDGYFHFSARDDDVIIMAGYRIGPFEVESAMATHPAVAESAVIAIPDEVRGEVIEAYVVLREGHSPSAELERDIQQWVKTRYAAHAYPRAVHFAEALPKTPSGKIQRFVLKQQRRRELEAIR</sequence>
<dbReference type="Gene3D" id="3.30.300.30">
    <property type="match status" value="1"/>
</dbReference>
<evidence type="ECO:0000313" key="8">
    <source>
        <dbReference type="Proteomes" id="UP000575068"/>
    </source>
</evidence>
<dbReference type="GO" id="GO:0005524">
    <property type="term" value="F:ATP binding"/>
    <property type="evidence" value="ECO:0007669"/>
    <property type="project" value="UniProtKB-KW"/>
</dbReference>
<dbReference type="InterPro" id="IPR042099">
    <property type="entry name" value="ANL_N_sf"/>
</dbReference>
<name>A0A840HZI7_9SPHN</name>
<comment type="similarity">
    <text evidence="1">Belongs to the ATP-dependent AMP-binding enzyme family.</text>
</comment>
<evidence type="ECO:0000259" key="5">
    <source>
        <dbReference type="Pfam" id="PF00501"/>
    </source>
</evidence>
<dbReference type="InterPro" id="IPR000873">
    <property type="entry name" value="AMP-dep_synth/lig_dom"/>
</dbReference>
<dbReference type="PANTHER" id="PTHR43605:SF10">
    <property type="entry name" value="ACYL-COA SYNTHETASE MEDIUM CHAIN FAMILY MEMBER 3"/>
    <property type="match status" value="1"/>
</dbReference>
<keyword evidence="8" id="KW-1185">Reference proteome</keyword>
<evidence type="ECO:0000256" key="2">
    <source>
        <dbReference type="ARBA" id="ARBA00022598"/>
    </source>
</evidence>
<dbReference type="GO" id="GO:0004321">
    <property type="term" value="F:fatty-acyl-CoA synthase activity"/>
    <property type="evidence" value="ECO:0007669"/>
    <property type="project" value="TreeGrafter"/>
</dbReference>
<dbReference type="GO" id="GO:0006637">
    <property type="term" value="P:acyl-CoA metabolic process"/>
    <property type="evidence" value="ECO:0007669"/>
    <property type="project" value="TreeGrafter"/>
</dbReference>
<proteinExistence type="inferred from homology"/>
<organism evidence="7 8">
    <name type="scientific">Rhizorhapis suberifaciens</name>
    <name type="common">corky root of lettuce</name>
    <dbReference type="NCBI Taxonomy" id="13656"/>
    <lineage>
        <taxon>Bacteria</taxon>
        <taxon>Pseudomonadati</taxon>
        <taxon>Pseudomonadota</taxon>
        <taxon>Alphaproteobacteria</taxon>
        <taxon>Sphingomonadales</taxon>
        <taxon>Sphingomonadaceae</taxon>
        <taxon>Rhizorhapis</taxon>
    </lineage>
</organism>
<dbReference type="Proteomes" id="UP000575068">
    <property type="component" value="Unassembled WGS sequence"/>
</dbReference>
<dbReference type="Pfam" id="PF13193">
    <property type="entry name" value="AMP-binding_C"/>
    <property type="match status" value="1"/>
</dbReference>
<feature type="domain" description="AMP-binding enzyme C-terminal" evidence="6">
    <location>
        <begin position="451"/>
        <end position="529"/>
    </location>
</feature>